<feature type="domain" description="Alpha-D-phosphohexomutase C-terminal" evidence="8">
    <location>
        <begin position="488"/>
        <end position="530"/>
    </location>
</feature>
<evidence type="ECO:0000256" key="6">
    <source>
        <dbReference type="ARBA" id="ARBA00023235"/>
    </source>
</evidence>
<dbReference type="InterPro" id="IPR045244">
    <property type="entry name" value="PGM"/>
</dbReference>
<reference evidence="12 13" key="1">
    <citation type="journal article" date="2012" name="J. Bacteriol.">
        <title>Genome Sequence of Gallaecimonas xiamenensis Type Strain 3-C-1.</title>
        <authorList>
            <person name="Lai Q."/>
            <person name="Wang L."/>
            <person name="Wang W."/>
            <person name="Shao Z."/>
        </authorList>
    </citation>
    <scope>NUCLEOTIDE SEQUENCE [LARGE SCALE GENOMIC DNA]</scope>
    <source>
        <strain evidence="12 13">3-C-1</strain>
    </source>
</reference>
<dbReference type="Pfam" id="PF02879">
    <property type="entry name" value="PGM_PMM_II"/>
    <property type="match status" value="1"/>
</dbReference>
<evidence type="ECO:0000313" key="13">
    <source>
        <dbReference type="Proteomes" id="UP000006755"/>
    </source>
</evidence>
<feature type="domain" description="Alpha-D-phosphohexomutase alpha/beta/alpha" evidence="11">
    <location>
        <begin position="318"/>
        <end position="433"/>
    </location>
</feature>
<dbReference type="SUPFAM" id="SSF55957">
    <property type="entry name" value="Phosphoglucomutase, C-terminal domain"/>
    <property type="match status" value="1"/>
</dbReference>
<dbReference type="InterPro" id="IPR005844">
    <property type="entry name" value="A-D-PHexomutase_a/b/a-I"/>
</dbReference>
<dbReference type="Proteomes" id="UP000006755">
    <property type="component" value="Unassembled WGS sequence"/>
</dbReference>
<dbReference type="PANTHER" id="PTHR22573:SF57">
    <property type="entry name" value="PHOSPHOGLUCOMUTASE"/>
    <property type="match status" value="1"/>
</dbReference>
<dbReference type="eggNOG" id="COG0033">
    <property type="taxonomic scope" value="Bacteria"/>
</dbReference>
<dbReference type="PROSITE" id="PS00710">
    <property type="entry name" value="PGM_PMM"/>
    <property type="match status" value="1"/>
</dbReference>
<comment type="caution">
    <text evidence="12">The sequence shown here is derived from an EMBL/GenBank/DDBJ whole genome shotgun (WGS) entry which is preliminary data.</text>
</comment>
<proteinExistence type="inferred from homology"/>
<comment type="similarity">
    <text evidence="2 7">Belongs to the phosphohexose mutase family.</text>
</comment>
<dbReference type="Pfam" id="PF00408">
    <property type="entry name" value="PGM_PMM_IV"/>
    <property type="match status" value="1"/>
</dbReference>
<dbReference type="EMBL" id="AMRI01000001">
    <property type="protein sequence ID" value="EKE77945.1"/>
    <property type="molecule type" value="Genomic_DNA"/>
</dbReference>
<evidence type="ECO:0000256" key="3">
    <source>
        <dbReference type="ARBA" id="ARBA00022553"/>
    </source>
</evidence>
<feature type="domain" description="Alpha-D-phosphohexomutase alpha/beta/alpha" evidence="9">
    <location>
        <begin position="40"/>
        <end position="175"/>
    </location>
</feature>
<dbReference type="EC" id="5.4.2.2" evidence="12"/>
<dbReference type="GO" id="GO:0005975">
    <property type="term" value="P:carbohydrate metabolic process"/>
    <property type="evidence" value="ECO:0007669"/>
    <property type="project" value="InterPro"/>
</dbReference>
<dbReference type="RefSeq" id="WP_008482245.1">
    <property type="nucleotide sequence ID" value="NZ_AMRI01000001.1"/>
</dbReference>
<comment type="cofactor">
    <cofactor evidence="1">
        <name>Mg(2+)</name>
        <dbReference type="ChEBI" id="CHEBI:18420"/>
    </cofactor>
</comment>
<name>K2KKL1_9GAMM</name>
<dbReference type="PANTHER" id="PTHR22573">
    <property type="entry name" value="PHOSPHOHEXOMUTASE FAMILY MEMBER"/>
    <property type="match status" value="1"/>
</dbReference>
<dbReference type="InterPro" id="IPR005845">
    <property type="entry name" value="A-D-PHexomutase_a/b/a-II"/>
</dbReference>
<dbReference type="Gene3D" id="3.40.120.10">
    <property type="entry name" value="Alpha-D-Glucose-1,6-Bisphosphate, subunit A, domain 3"/>
    <property type="match status" value="3"/>
</dbReference>
<dbReference type="SUPFAM" id="SSF53738">
    <property type="entry name" value="Phosphoglucomutase, first 3 domains"/>
    <property type="match status" value="3"/>
</dbReference>
<dbReference type="InterPro" id="IPR016066">
    <property type="entry name" value="A-D-PHexomutase_CS"/>
</dbReference>
<dbReference type="InterPro" id="IPR005843">
    <property type="entry name" value="A-D-PHexomutase_C"/>
</dbReference>
<dbReference type="InterPro" id="IPR005846">
    <property type="entry name" value="A-D-PHexomutase_a/b/a-III"/>
</dbReference>
<feature type="domain" description="Alpha-D-phosphohexomutase alpha/beta/alpha" evidence="10">
    <location>
        <begin position="205"/>
        <end position="310"/>
    </location>
</feature>
<sequence>MSLHPNAGKMPAAQSLIDPSELVTAFFTLQPDITVPAQRVSFGTSGHRGSSLNKAFNEAHLLAVAQAVADHRKEQGISGPLYLGFDSHALSYPAFATVLRVLIANAVTVRFEDRQLTPTPAVSHAILAHQGNADGLILTPSHNPPEDGGIKYNPPDGGPADTNVTKVIQSRANAYLEAHLEGVQTLSFERAMASPHAERFDFMADYVHRLGEVVDMEAIKRAGLRLGVHPMGGAAIDYWHAIAQHWDLNISLVEDRVDSRFGFIPCDHDGKIRMDCSSPHAMASLIAVKDKFDLALGNDTDGDRHGIVTPDAGLLNCNRYLAVVVDYLIKHRPHLPQTLGVGTTVVTSAQVGRVARAAGRPFMETPVGVKWFVEGLFGGQLIFGGEESAGGTFVTQDGKPWSTDKDGIIMCLLAAEIQAVTGKSPSQYYQDVIEAQFGATWYQRIDAPITDALKAGFARLDSAVAQGAVLAGEPVADAFTRAPGNDAAIGGLKVVIESGWFAARPSGTEPIYKIYAESFKSQAHLDAIIKDAQALLADWLAKA</sequence>
<dbReference type="GO" id="GO:0000287">
    <property type="term" value="F:magnesium ion binding"/>
    <property type="evidence" value="ECO:0007669"/>
    <property type="project" value="InterPro"/>
</dbReference>
<evidence type="ECO:0000259" key="10">
    <source>
        <dbReference type="Pfam" id="PF02879"/>
    </source>
</evidence>
<gene>
    <name evidence="12" type="ORF">B3C1_00755</name>
</gene>
<evidence type="ECO:0000259" key="9">
    <source>
        <dbReference type="Pfam" id="PF02878"/>
    </source>
</evidence>
<keyword evidence="4 7" id="KW-0479">Metal-binding</keyword>
<organism evidence="12 13">
    <name type="scientific">Gallaecimonas xiamenensis 3-C-1</name>
    <dbReference type="NCBI Taxonomy" id="745411"/>
    <lineage>
        <taxon>Bacteria</taxon>
        <taxon>Pseudomonadati</taxon>
        <taxon>Pseudomonadota</taxon>
        <taxon>Gammaproteobacteria</taxon>
        <taxon>Enterobacterales</taxon>
        <taxon>Gallaecimonadaceae</taxon>
        <taxon>Gallaecimonas</taxon>
    </lineage>
</organism>
<dbReference type="GO" id="GO:0004614">
    <property type="term" value="F:phosphoglucomutase activity"/>
    <property type="evidence" value="ECO:0007669"/>
    <property type="project" value="UniProtKB-EC"/>
</dbReference>
<dbReference type="OrthoDB" id="9806956at2"/>
<dbReference type="InterPro" id="IPR036900">
    <property type="entry name" value="A-D-PHexomutase_C_sf"/>
</dbReference>
<keyword evidence="5 7" id="KW-0460">Magnesium</keyword>
<dbReference type="PATRIC" id="fig|745411.4.peg.143"/>
<evidence type="ECO:0000256" key="2">
    <source>
        <dbReference type="ARBA" id="ARBA00010231"/>
    </source>
</evidence>
<evidence type="ECO:0000256" key="5">
    <source>
        <dbReference type="ARBA" id="ARBA00022842"/>
    </source>
</evidence>
<keyword evidence="3" id="KW-0597">Phosphoprotein</keyword>
<evidence type="ECO:0000313" key="12">
    <source>
        <dbReference type="EMBL" id="EKE77945.1"/>
    </source>
</evidence>
<keyword evidence="6 12" id="KW-0413">Isomerase</keyword>
<evidence type="ECO:0000259" key="8">
    <source>
        <dbReference type="Pfam" id="PF00408"/>
    </source>
</evidence>
<evidence type="ECO:0000256" key="1">
    <source>
        <dbReference type="ARBA" id="ARBA00001946"/>
    </source>
</evidence>
<keyword evidence="13" id="KW-1185">Reference proteome</keyword>
<dbReference type="STRING" id="745411.B3C1_00755"/>
<protein>
    <submittedName>
        <fullName evidence="12">Phosphoglucomutase</fullName>
        <ecNumber evidence="12">5.4.2.2</ecNumber>
    </submittedName>
</protein>
<dbReference type="InterPro" id="IPR016055">
    <property type="entry name" value="A-D-PHexomutase_a/b/a-I/II/III"/>
</dbReference>
<dbReference type="Pfam" id="PF02878">
    <property type="entry name" value="PGM_PMM_I"/>
    <property type="match status" value="1"/>
</dbReference>
<evidence type="ECO:0000259" key="11">
    <source>
        <dbReference type="Pfam" id="PF02880"/>
    </source>
</evidence>
<dbReference type="AlphaFoldDB" id="K2KKL1"/>
<accession>K2KKL1</accession>
<dbReference type="Pfam" id="PF02880">
    <property type="entry name" value="PGM_PMM_III"/>
    <property type="match status" value="1"/>
</dbReference>
<evidence type="ECO:0000256" key="7">
    <source>
        <dbReference type="RuleBase" id="RU004326"/>
    </source>
</evidence>
<evidence type="ECO:0000256" key="4">
    <source>
        <dbReference type="ARBA" id="ARBA00022723"/>
    </source>
</evidence>
<dbReference type="Gene3D" id="3.30.310.50">
    <property type="entry name" value="Alpha-D-phosphohexomutase, C-terminal domain"/>
    <property type="match status" value="1"/>
</dbReference>
<dbReference type="GO" id="GO:0005829">
    <property type="term" value="C:cytosol"/>
    <property type="evidence" value="ECO:0007669"/>
    <property type="project" value="TreeGrafter"/>
</dbReference>